<evidence type="ECO:0000256" key="2">
    <source>
        <dbReference type="ARBA" id="ARBA00022670"/>
    </source>
</evidence>
<feature type="active site" description="Charge relay system" evidence="5">
    <location>
        <position position="72"/>
    </location>
</feature>
<dbReference type="PRINTS" id="PR00723">
    <property type="entry name" value="SUBTILISIN"/>
</dbReference>
<reference evidence="8 9" key="1">
    <citation type="submission" date="2020-04" db="EMBL/GenBank/DDBJ databases">
        <authorList>
            <person name="Yin C."/>
        </authorList>
    </citation>
    <scope>NUCLEOTIDE SEQUENCE [LARGE SCALE GENOMIC DNA]</scope>
    <source>
        <strain evidence="8 9">Ak56</strain>
    </source>
</reference>
<evidence type="ECO:0000256" key="3">
    <source>
        <dbReference type="ARBA" id="ARBA00022801"/>
    </source>
</evidence>
<organism evidence="8 9">
    <name type="scientific">Chitinophaga eiseniae</name>
    <dbReference type="NCBI Taxonomy" id="634771"/>
    <lineage>
        <taxon>Bacteria</taxon>
        <taxon>Pseudomonadati</taxon>
        <taxon>Bacteroidota</taxon>
        <taxon>Chitinophagia</taxon>
        <taxon>Chitinophagales</taxon>
        <taxon>Chitinophagaceae</taxon>
        <taxon>Chitinophaga</taxon>
    </lineage>
</organism>
<dbReference type="PROSITE" id="PS00137">
    <property type="entry name" value="SUBTILASE_HIS"/>
    <property type="match status" value="1"/>
</dbReference>
<dbReference type="InterPro" id="IPR015500">
    <property type="entry name" value="Peptidase_S8_subtilisin-rel"/>
</dbReference>
<dbReference type="Proteomes" id="UP000552864">
    <property type="component" value="Unassembled WGS sequence"/>
</dbReference>
<comment type="similarity">
    <text evidence="1 5">Belongs to the peptidase S8 family.</text>
</comment>
<evidence type="ECO:0000313" key="9">
    <source>
        <dbReference type="Proteomes" id="UP000552864"/>
    </source>
</evidence>
<feature type="domain" description="Peptidase S8/S53" evidence="7">
    <location>
        <begin position="66"/>
        <end position="431"/>
    </location>
</feature>
<dbReference type="PROSITE" id="PS51892">
    <property type="entry name" value="SUBTILASE"/>
    <property type="match status" value="1"/>
</dbReference>
<accession>A0A847SH97</accession>
<feature type="active site" description="Charge relay system" evidence="5">
    <location>
        <position position="227"/>
    </location>
</feature>
<dbReference type="AlphaFoldDB" id="A0A847SH97"/>
<dbReference type="Pfam" id="PF00082">
    <property type="entry name" value="Peptidase_S8"/>
    <property type="match status" value="1"/>
</dbReference>
<dbReference type="GO" id="GO:0006508">
    <property type="term" value="P:proteolysis"/>
    <property type="evidence" value="ECO:0007669"/>
    <property type="project" value="UniProtKB-KW"/>
</dbReference>
<evidence type="ECO:0000256" key="1">
    <source>
        <dbReference type="ARBA" id="ARBA00011073"/>
    </source>
</evidence>
<feature type="chain" id="PRO_5032784358" evidence="6">
    <location>
        <begin position="24"/>
        <end position="493"/>
    </location>
</feature>
<dbReference type="EMBL" id="JABAHZ010000001">
    <property type="protein sequence ID" value="NLR78405.1"/>
    <property type="molecule type" value="Genomic_DNA"/>
</dbReference>
<dbReference type="GO" id="GO:0004252">
    <property type="term" value="F:serine-type endopeptidase activity"/>
    <property type="evidence" value="ECO:0007669"/>
    <property type="project" value="UniProtKB-UniRule"/>
</dbReference>
<dbReference type="InterPro" id="IPR034080">
    <property type="entry name" value="Protease_P7-like_dom"/>
</dbReference>
<proteinExistence type="inferred from homology"/>
<feature type="active site" description="Charge relay system" evidence="5">
    <location>
        <position position="395"/>
    </location>
</feature>
<evidence type="ECO:0000256" key="5">
    <source>
        <dbReference type="PROSITE-ProRule" id="PRU01240"/>
    </source>
</evidence>
<dbReference type="PROSITE" id="PS00138">
    <property type="entry name" value="SUBTILASE_SER"/>
    <property type="match status" value="1"/>
</dbReference>
<dbReference type="RefSeq" id="WP_168737744.1">
    <property type="nucleotide sequence ID" value="NZ_JABAHZ010000001.1"/>
</dbReference>
<sequence>MKDNIRSIAMLLLSIVSMQYVNAQSTGKPDLKGWHLKDKATDGVYGISLQQAYDYIRDHKYKVHPVIVAVIDNGMDTSHEDLKNVLWKNSREVAGNGVDDDRNGYVDDVFGWNFLGNKEGGNITTESTERERAYQKYSTKWQHFDSTHISSLSAADQKEYTIWEKVALANRKPVYVKSDSTVNLAQEMYNSVDRVNKRRKEIVGDNWEDINDRNYGNANVAAGKPSHGTHVAGIIAAERNNGLGIDGVADKARIMPIRAVPDGDERDKDIALAIRYAVDNGARVINMSFGKDFSPGKNWVDEAVKYAEAHDVLLIHAAGNDMKNLDVAENYPSPVSEDTTYKAANWITVGASDVPFGTASFSNYGKKSVDVFAPGTRIYATVPKKSNYMFMDGTSMAAPVVAGIAALIREYFPRLSARQVKYIIEHSVLKPQETVNIPGAKRKNGVVPAKVKLSEICITGGIVNACDAVRLAAATKGELKKRAMKKILKVQER</sequence>
<evidence type="ECO:0000313" key="8">
    <source>
        <dbReference type="EMBL" id="NLR78405.1"/>
    </source>
</evidence>
<dbReference type="InterPro" id="IPR022398">
    <property type="entry name" value="Peptidase_S8_His-AS"/>
</dbReference>
<dbReference type="CDD" id="cd07483">
    <property type="entry name" value="Peptidases_S8_Subtilisin_Novo-like"/>
    <property type="match status" value="1"/>
</dbReference>
<name>A0A847SH97_9BACT</name>
<protein>
    <submittedName>
        <fullName evidence="8">S8 family serine peptidase</fullName>
    </submittedName>
</protein>
<evidence type="ECO:0000259" key="7">
    <source>
        <dbReference type="Pfam" id="PF00082"/>
    </source>
</evidence>
<dbReference type="PANTHER" id="PTHR43399:SF4">
    <property type="entry name" value="CELL WALL-ASSOCIATED PROTEASE"/>
    <property type="match status" value="1"/>
</dbReference>
<dbReference type="SUPFAM" id="SSF52743">
    <property type="entry name" value="Subtilisin-like"/>
    <property type="match status" value="1"/>
</dbReference>
<dbReference type="Gene3D" id="3.40.50.200">
    <property type="entry name" value="Peptidase S8/S53 domain"/>
    <property type="match status" value="2"/>
</dbReference>
<dbReference type="InterPro" id="IPR036852">
    <property type="entry name" value="Peptidase_S8/S53_dom_sf"/>
</dbReference>
<keyword evidence="4 5" id="KW-0720">Serine protease</keyword>
<feature type="signal peptide" evidence="6">
    <location>
        <begin position="1"/>
        <end position="23"/>
    </location>
</feature>
<dbReference type="PANTHER" id="PTHR43399">
    <property type="entry name" value="SUBTILISIN-RELATED"/>
    <property type="match status" value="1"/>
</dbReference>
<keyword evidence="9" id="KW-1185">Reference proteome</keyword>
<keyword evidence="3 5" id="KW-0378">Hydrolase</keyword>
<comment type="caution">
    <text evidence="8">The sequence shown here is derived from an EMBL/GenBank/DDBJ whole genome shotgun (WGS) entry which is preliminary data.</text>
</comment>
<dbReference type="InterPro" id="IPR023828">
    <property type="entry name" value="Peptidase_S8_Ser-AS"/>
</dbReference>
<evidence type="ECO:0000256" key="6">
    <source>
        <dbReference type="SAM" id="SignalP"/>
    </source>
</evidence>
<dbReference type="InterPro" id="IPR000209">
    <property type="entry name" value="Peptidase_S8/S53_dom"/>
</dbReference>
<evidence type="ECO:0000256" key="4">
    <source>
        <dbReference type="ARBA" id="ARBA00022825"/>
    </source>
</evidence>
<gene>
    <name evidence="8" type="ORF">HGH91_07200</name>
</gene>
<dbReference type="InterPro" id="IPR051048">
    <property type="entry name" value="Peptidase_S8/S53_subtilisin"/>
</dbReference>
<keyword evidence="6" id="KW-0732">Signal</keyword>
<keyword evidence="2 5" id="KW-0645">Protease</keyword>